<organism evidence="2 3">
    <name type="scientific">Clonostachys byssicola</name>
    <dbReference type="NCBI Taxonomy" id="160290"/>
    <lineage>
        <taxon>Eukaryota</taxon>
        <taxon>Fungi</taxon>
        <taxon>Dikarya</taxon>
        <taxon>Ascomycota</taxon>
        <taxon>Pezizomycotina</taxon>
        <taxon>Sordariomycetes</taxon>
        <taxon>Hypocreomycetidae</taxon>
        <taxon>Hypocreales</taxon>
        <taxon>Bionectriaceae</taxon>
        <taxon>Clonostachys</taxon>
    </lineage>
</organism>
<evidence type="ECO:0000313" key="3">
    <source>
        <dbReference type="Proteomes" id="UP000754883"/>
    </source>
</evidence>
<dbReference type="InterPro" id="IPR011990">
    <property type="entry name" value="TPR-like_helical_dom_sf"/>
</dbReference>
<sequence>MPIFQNDDDNRALLLNDIGWYKGIRYENTKDMADLEEAIRILKESFSLISPDHPLSAFPANNLEDQFYNRYVRLRGQAQLEELIQATREALDRTPKDHKNQASLRGNLGAYLLYRYYESESISDLEEGIRYLKEAVLIPIDDNPDKAVVPHMLGVELRTRFDTLGDVQDLEDAIRYGRQAVEMAPANDPRRVEYSVRVASYLEAKFATVGDTSSLQEAFSITRKGMETEVSNHNDRVDILDTFATLVAYKFSRVGGPVEELEEGISAAREAVNMTPSEDVHPGNTIRSLLLLLNIRYLMLGEVADLEENIEITRRAINSTPENDPVRVDHMQDLQRSLMRLYEAQGSKDDLDASIQVARQGVEVVPEDHPGRAKIFYTFGMALSMRHTIDGDMHDLKEAIDAFQMALRQSNAPAFDRIRAGRLIMYNSPYPPQAYRAALLTISMIPKLIQRTPDTADKLHILASVVGAASEAAAAALEAGIEPRFALGLLEQGRHVLQSSPGETMTGIIDLREEDPELERKYFELLNALDKPIDADHVFKEMETDDDAFNKYYDFLANMRKIPGLENLFVWSDDKSVRSVAKRGPIVVINVTYYRCDAFIVTEHETRCLNLGGITGEDIEDRAEEGNLASTEVLEWLWDEIAQPVLNDLGFTESPSDDESWPRIWWIPTGLLSRFPLHAAGYHTDFSGRTVLDRVVSSYASSIKSILHHKQGPGPLPASPRALLVAMENTPEHGNLRFTTQEIEAVNQVCQSMNIDIIESGRQKQDLVQHLPKCSIFHFAGHGSTDGNDPSNSRLLLDDWRKDPLKVADLLDMKLHELSPFLAYLSACGTGRVKHEGFVDEGVHLMSAFQLAGFRHVIGTLWEVNDEDCVHMARITYEGIRNGGMTDESVSMGLHRASRTLRDQWLRPSVSGQSSNRALSRPDGTLGFELDVTGGMAHGRTRDTQQQRDILLVGDEDLGFSHWAPYVHFGG</sequence>
<dbReference type="Proteomes" id="UP000754883">
    <property type="component" value="Unassembled WGS sequence"/>
</dbReference>
<proteinExistence type="predicted"/>
<gene>
    <name evidence="2" type="ORF">CBYS24578_00007147</name>
</gene>
<evidence type="ECO:0000259" key="1">
    <source>
        <dbReference type="Pfam" id="PF12770"/>
    </source>
</evidence>
<keyword evidence="3" id="KW-1185">Reference proteome</keyword>
<comment type="caution">
    <text evidence="2">The sequence shown here is derived from an EMBL/GenBank/DDBJ whole genome shotgun (WGS) entry which is preliminary data.</text>
</comment>
<feature type="domain" description="CHAT" evidence="1">
    <location>
        <begin position="632"/>
        <end position="970"/>
    </location>
</feature>
<protein>
    <recommendedName>
        <fullName evidence="1">CHAT domain-containing protein</fullName>
    </recommendedName>
</protein>
<accession>A0A9N9UHJ4</accession>
<dbReference type="SUPFAM" id="SSF81901">
    <property type="entry name" value="HCP-like"/>
    <property type="match status" value="1"/>
</dbReference>
<dbReference type="EMBL" id="CABFNO020001476">
    <property type="protein sequence ID" value="CAG9990918.1"/>
    <property type="molecule type" value="Genomic_DNA"/>
</dbReference>
<reference evidence="2" key="1">
    <citation type="submission" date="2021-10" db="EMBL/GenBank/DDBJ databases">
        <authorList>
            <person name="Piombo E."/>
        </authorList>
    </citation>
    <scope>NUCLEOTIDE SEQUENCE</scope>
</reference>
<dbReference type="OrthoDB" id="9991317at2759"/>
<dbReference type="InterPro" id="IPR024983">
    <property type="entry name" value="CHAT_dom"/>
</dbReference>
<name>A0A9N9UHJ4_9HYPO</name>
<dbReference type="AlphaFoldDB" id="A0A9N9UHJ4"/>
<dbReference type="Pfam" id="PF12770">
    <property type="entry name" value="CHAT"/>
    <property type="match status" value="1"/>
</dbReference>
<evidence type="ECO:0000313" key="2">
    <source>
        <dbReference type="EMBL" id="CAG9990918.1"/>
    </source>
</evidence>
<dbReference type="Gene3D" id="1.25.40.10">
    <property type="entry name" value="Tetratricopeptide repeat domain"/>
    <property type="match status" value="2"/>
</dbReference>